<proteinExistence type="predicted"/>
<dbReference type="InterPro" id="IPR012677">
    <property type="entry name" value="Nucleotide-bd_a/b_plait_sf"/>
</dbReference>
<feature type="coiled-coil region" evidence="1">
    <location>
        <begin position="678"/>
        <end position="705"/>
    </location>
</feature>
<feature type="compositionally biased region" description="Polar residues" evidence="2">
    <location>
        <begin position="337"/>
        <end position="348"/>
    </location>
</feature>
<feature type="region of interest" description="Disordered" evidence="2">
    <location>
        <begin position="1"/>
        <end position="283"/>
    </location>
</feature>
<dbReference type="AlphaFoldDB" id="A0A9X0CJV0"/>
<feature type="region of interest" description="Disordered" evidence="2">
    <location>
        <begin position="298"/>
        <end position="365"/>
    </location>
</feature>
<sequence>MHKEQGDVKERPELMRISVGNNKAEQREGNQGYRGQNARRRGGNRGRPRGGSRGVPRGGFVQGQGDNPEFSDWVMGDCQGWGDGPGDAFHPQRGYGTRGCGDGPGRLSSSRGYGTRGCGDGPGDAFHPQRGYGTRGCGDGPGDAFQPQRGYGSRGSRGWGDGPGDAFHPQRGYGTRGWGDGPGDAFQPQRGYGSRGSRGWGDGPGDAFQPQRGHGSRGGRGNQPKPKPKPNNRGRGYRGRDQHFQQPEGFQGSQQFSYDDRESQFTQRQRYPERGGNQARGKNVAPVLLSDLARGNAHRVCDDSDSGRHLRGLEPSRRGQGNRGRPRDSGNRGRGQTRMTRAQSSSSVEGARGDQRADTGENVGKQSRFERNKLLVCELSESTTNDGVVNFIEAMSGGEEVKEVLMLSNGSALVTMVNDITNFSRIKTKGEKRGLDSAQLSIEQVPVCTSILVSGISDNTTHDAIELHFESHRNSGGPVERVQFVPNSGRAVVVFQDPKGSYGKVLARHEEKPHVLNKAQLSIRIYHEFLEGEDGDEPAGGLEPSADSADKTQVSQQSKAKTQQLHIAVDPDVMEFVTTTAFRDQLSKSLAVKKSEITWKINNKMAVIVYLGKDDSDSWQTECIDEVQNYLGKFTKCDVQVNKEFWEVVVAQLSSIRACLGVDPPLIKTIEDSSVARIVSLSADVKDYEEKLKSKLEEIYREETRKSYVKKKEHVPEERLILLKKIKFVEKLQEKNKELEIKLDTEGEEIYFEGPQPQFKEATMKFRKQISDMVEKKLTLSNSILEVLASDEGLMKVKCELEKNNVEAVFVIDKDARIVGTSAAHADNAARLVNKLMLEEKVLVDDRSKYLLKSPEWRQLCDEMNTGTAVRIHRNNWNDTYLAGFRDDVTEVMKKLNIFLESNCIREEQFTCTSKIVRRYLAELCQEDLRSIENQLKDCEVKIQKGKGDDDFDISGNKEGLARVRKKLDALADGTVSKTFDVKQPGLRKYFDSGKENALSNLWKRIKTAPYKSRRILVDSSGVTCAPKQRL</sequence>
<dbReference type="Pfam" id="PF23085">
    <property type="entry name" value="RRM_PARP14_3"/>
    <property type="match status" value="1"/>
</dbReference>
<evidence type="ECO:0000256" key="1">
    <source>
        <dbReference type="SAM" id="Coils"/>
    </source>
</evidence>
<feature type="compositionally biased region" description="Polar residues" evidence="2">
    <location>
        <begin position="551"/>
        <end position="562"/>
    </location>
</feature>
<dbReference type="EMBL" id="MU827355">
    <property type="protein sequence ID" value="KAJ7351800.1"/>
    <property type="molecule type" value="Genomic_DNA"/>
</dbReference>
<reference evidence="3" key="1">
    <citation type="submission" date="2023-01" db="EMBL/GenBank/DDBJ databases">
        <title>Genome assembly of the deep-sea coral Lophelia pertusa.</title>
        <authorList>
            <person name="Herrera S."/>
            <person name="Cordes E."/>
        </authorList>
    </citation>
    <scope>NUCLEOTIDE SEQUENCE</scope>
    <source>
        <strain evidence="3">USNM1676648</strain>
        <tissue evidence="3">Polyp</tissue>
    </source>
</reference>
<dbReference type="Gene3D" id="3.30.70.330">
    <property type="match status" value="1"/>
</dbReference>
<name>A0A9X0CJV0_9CNID</name>
<feature type="compositionally biased region" description="Basic residues" evidence="2">
    <location>
        <begin position="226"/>
        <end position="237"/>
    </location>
</feature>
<feature type="compositionally biased region" description="Basic and acidic residues" evidence="2">
    <location>
        <begin position="1"/>
        <end position="14"/>
    </location>
</feature>
<comment type="caution">
    <text evidence="3">The sequence shown here is derived from an EMBL/GenBank/DDBJ whole genome shotgun (WGS) entry which is preliminary data.</text>
</comment>
<organism evidence="3 4">
    <name type="scientific">Desmophyllum pertusum</name>
    <dbReference type="NCBI Taxonomy" id="174260"/>
    <lineage>
        <taxon>Eukaryota</taxon>
        <taxon>Metazoa</taxon>
        <taxon>Cnidaria</taxon>
        <taxon>Anthozoa</taxon>
        <taxon>Hexacorallia</taxon>
        <taxon>Scleractinia</taxon>
        <taxon>Caryophylliina</taxon>
        <taxon>Caryophylliidae</taxon>
        <taxon>Desmophyllum</taxon>
    </lineage>
</organism>
<dbReference type="Proteomes" id="UP001163046">
    <property type="component" value="Unassembled WGS sequence"/>
</dbReference>
<evidence type="ECO:0000256" key="2">
    <source>
        <dbReference type="SAM" id="MobiDB-lite"/>
    </source>
</evidence>
<feature type="compositionally biased region" description="Gly residues" evidence="2">
    <location>
        <begin position="152"/>
        <end position="163"/>
    </location>
</feature>
<feature type="region of interest" description="Disordered" evidence="2">
    <location>
        <begin position="534"/>
        <end position="562"/>
    </location>
</feature>
<evidence type="ECO:0000313" key="3">
    <source>
        <dbReference type="EMBL" id="KAJ7351800.1"/>
    </source>
</evidence>
<gene>
    <name evidence="3" type="ORF">OS493_035525</name>
</gene>
<keyword evidence="1" id="KW-0175">Coiled coil</keyword>
<feature type="compositionally biased region" description="Basic residues" evidence="2">
    <location>
        <begin position="37"/>
        <end position="50"/>
    </location>
</feature>
<dbReference type="OrthoDB" id="5988443at2759"/>
<evidence type="ECO:0000313" key="4">
    <source>
        <dbReference type="Proteomes" id="UP001163046"/>
    </source>
</evidence>
<feature type="compositionally biased region" description="Gly residues" evidence="2">
    <location>
        <begin position="51"/>
        <end position="62"/>
    </location>
</feature>
<feature type="compositionally biased region" description="Basic and acidic residues" evidence="2">
    <location>
        <begin position="299"/>
        <end position="317"/>
    </location>
</feature>
<protein>
    <submittedName>
        <fullName evidence="3">Uncharacterized protein</fullName>
    </submittedName>
</protein>
<feature type="compositionally biased region" description="Gly residues" evidence="2">
    <location>
        <begin position="193"/>
        <end position="204"/>
    </location>
</feature>
<keyword evidence="4" id="KW-1185">Reference proteome</keyword>
<accession>A0A9X0CJV0</accession>